<dbReference type="AlphaFoldDB" id="A0A8K0P0W4"/>
<keyword evidence="2" id="KW-0732">Signal</keyword>
<dbReference type="EMBL" id="KZ308376">
    <property type="protein sequence ID" value="KAG8228543.1"/>
    <property type="molecule type" value="Genomic_DNA"/>
</dbReference>
<evidence type="ECO:0000256" key="2">
    <source>
        <dbReference type="SAM" id="SignalP"/>
    </source>
</evidence>
<sequence length="171" mass="16879">MASVRRLGLTLLLIATLAEFSSTAPIQAQESSDTDIRVRRQHPQGRRPQGHHNGGRRPGGGGGGFRPGAGGGHFGASQGLAGAQAFETNGPMGGFGASAANAGTQSVNFRPGGFSGSAGESASQNYQLPGGGSASVSFTGGVSVDSQGGTSQSGGTSVAITPPKRRPGFNG</sequence>
<name>A0A8K0P0W4_LADFU</name>
<protein>
    <submittedName>
        <fullName evidence="3">Uncharacterized protein</fullName>
    </submittedName>
</protein>
<feature type="region of interest" description="Disordered" evidence="1">
    <location>
        <begin position="24"/>
        <end position="171"/>
    </location>
</feature>
<keyword evidence="4" id="KW-1185">Reference proteome</keyword>
<feature type="compositionally biased region" description="Gly residues" evidence="1">
    <location>
        <begin position="56"/>
        <end position="74"/>
    </location>
</feature>
<evidence type="ECO:0000256" key="1">
    <source>
        <dbReference type="SAM" id="MobiDB-lite"/>
    </source>
</evidence>
<feature type="signal peptide" evidence="2">
    <location>
        <begin position="1"/>
        <end position="23"/>
    </location>
</feature>
<dbReference type="Proteomes" id="UP000792457">
    <property type="component" value="Unassembled WGS sequence"/>
</dbReference>
<reference evidence="3" key="1">
    <citation type="submission" date="2013-04" db="EMBL/GenBank/DDBJ databases">
        <authorList>
            <person name="Qu J."/>
            <person name="Murali S.C."/>
            <person name="Bandaranaike D."/>
            <person name="Bellair M."/>
            <person name="Blankenburg K."/>
            <person name="Chao H."/>
            <person name="Dinh H."/>
            <person name="Doddapaneni H."/>
            <person name="Downs B."/>
            <person name="Dugan-Rocha S."/>
            <person name="Elkadiri S."/>
            <person name="Gnanaolivu R.D."/>
            <person name="Hernandez B."/>
            <person name="Javaid M."/>
            <person name="Jayaseelan J.C."/>
            <person name="Lee S."/>
            <person name="Li M."/>
            <person name="Ming W."/>
            <person name="Munidasa M."/>
            <person name="Muniz J."/>
            <person name="Nguyen L."/>
            <person name="Ongeri F."/>
            <person name="Osuji N."/>
            <person name="Pu L.-L."/>
            <person name="Puazo M."/>
            <person name="Qu C."/>
            <person name="Quiroz J."/>
            <person name="Raj R."/>
            <person name="Weissenberger G."/>
            <person name="Xin Y."/>
            <person name="Zou X."/>
            <person name="Han Y."/>
            <person name="Richards S."/>
            <person name="Worley K."/>
            <person name="Muzny D."/>
            <person name="Gibbs R."/>
        </authorList>
    </citation>
    <scope>NUCLEOTIDE SEQUENCE</scope>
    <source>
        <strain evidence="3">Sampled in the wild</strain>
    </source>
</reference>
<reference evidence="3" key="2">
    <citation type="submission" date="2017-10" db="EMBL/GenBank/DDBJ databases">
        <title>Ladona fulva Genome sequencing and assembly.</title>
        <authorList>
            <person name="Murali S."/>
            <person name="Richards S."/>
            <person name="Bandaranaike D."/>
            <person name="Bellair M."/>
            <person name="Blankenburg K."/>
            <person name="Chao H."/>
            <person name="Dinh H."/>
            <person name="Doddapaneni H."/>
            <person name="Dugan-Rocha S."/>
            <person name="Elkadiri S."/>
            <person name="Gnanaolivu R."/>
            <person name="Hernandez B."/>
            <person name="Skinner E."/>
            <person name="Javaid M."/>
            <person name="Lee S."/>
            <person name="Li M."/>
            <person name="Ming W."/>
            <person name="Munidasa M."/>
            <person name="Muniz J."/>
            <person name="Nguyen L."/>
            <person name="Hughes D."/>
            <person name="Osuji N."/>
            <person name="Pu L.-L."/>
            <person name="Puazo M."/>
            <person name="Qu C."/>
            <person name="Quiroz J."/>
            <person name="Raj R."/>
            <person name="Weissenberger G."/>
            <person name="Xin Y."/>
            <person name="Zou X."/>
            <person name="Han Y."/>
            <person name="Worley K."/>
            <person name="Muzny D."/>
            <person name="Gibbs R."/>
        </authorList>
    </citation>
    <scope>NUCLEOTIDE SEQUENCE</scope>
    <source>
        <strain evidence="3">Sampled in the wild</strain>
    </source>
</reference>
<evidence type="ECO:0000313" key="4">
    <source>
        <dbReference type="Proteomes" id="UP000792457"/>
    </source>
</evidence>
<organism evidence="3 4">
    <name type="scientific">Ladona fulva</name>
    <name type="common">Scarce chaser dragonfly</name>
    <name type="synonym">Libellula fulva</name>
    <dbReference type="NCBI Taxonomy" id="123851"/>
    <lineage>
        <taxon>Eukaryota</taxon>
        <taxon>Metazoa</taxon>
        <taxon>Ecdysozoa</taxon>
        <taxon>Arthropoda</taxon>
        <taxon>Hexapoda</taxon>
        <taxon>Insecta</taxon>
        <taxon>Pterygota</taxon>
        <taxon>Palaeoptera</taxon>
        <taxon>Odonata</taxon>
        <taxon>Epiprocta</taxon>
        <taxon>Anisoptera</taxon>
        <taxon>Libelluloidea</taxon>
        <taxon>Libellulidae</taxon>
        <taxon>Ladona</taxon>
    </lineage>
</organism>
<proteinExistence type="predicted"/>
<comment type="caution">
    <text evidence="3">The sequence shown here is derived from an EMBL/GenBank/DDBJ whole genome shotgun (WGS) entry which is preliminary data.</text>
</comment>
<feature type="chain" id="PRO_5035472007" evidence="2">
    <location>
        <begin position="24"/>
        <end position="171"/>
    </location>
</feature>
<evidence type="ECO:0000313" key="3">
    <source>
        <dbReference type="EMBL" id="KAG8228543.1"/>
    </source>
</evidence>
<gene>
    <name evidence="3" type="ORF">J437_LFUL009000</name>
</gene>
<feature type="compositionally biased region" description="Low complexity" evidence="1">
    <location>
        <begin position="139"/>
        <end position="158"/>
    </location>
</feature>
<accession>A0A8K0P0W4</accession>
<feature type="compositionally biased region" description="Basic residues" evidence="1">
    <location>
        <begin position="39"/>
        <end position="55"/>
    </location>
</feature>